<evidence type="ECO:0000313" key="1">
    <source>
        <dbReference type="EMBL" id="CAH2208267.1"/>
    </source>
</evidence>
<evidence type="ECO:0000313" key="2">
    <source>
        <dbReference type="Proteomes" id="UP000838756"/>
    </source>
</evidence>
<dbReference type="OrthoDB" id="7447276at2759"/>
<accession>A0A8S4QG28</accession>
<organism evidence="1 2">
    <name type="scientific">Pararge aegeria aegeria</name>
    <dbReference type="NCBI Taxonomy" id="348720"/>
    <lineage>
        <taxon>Eukaryota</taxon>
        <taxon>Metazoa</taxon>
        <taxon>Ecdysozoa</taxon>
        <taxon>Arthropoda</taxon>
        <taxon>Hexapoda</taxon>
        <taxon>Insecta</taxon>
        <taxon>Pterygota</taxon>
        <taxon>Neoptera</taxon>
        <taxon>Endopterygota</taxon>
        <taxon>Lepidoptera</taxon>
        <taxon>Glossata</taxon>
        <taxon>Ditrysia</taxon>
        <taxon>Papilionoidea</taxon>
        <taxon>Nymphalidae</taxon>
        <taxon>Satyrinae</taxon>
        <taxon>Satyrini</taxon>
        <taxon>Parargina</taxon>
        <taxon>Pararge</taxon>
    </lineage>
</organism>
<protein>
    <submittedName>
        <fullName evidence="1">Jg23828 protein</fullName>
    </submittedName>
</protein>
<reference evidence="1" key="1">
    <citation type="submission" date="2022-03" db="EMBL/GenBank/DDBJ databases">
        <authorList>
            <person name="Lindestad O."/>
        </authorList>
    </citation>
    <scope>NUCLEOTIDE SEQUENCE</scope>
</reference>
<comment type="caution">
    <text evidence="1">The sequence shown here is derived from an EMBL/GenBank/DDBJ whole genome shotgun (WGS) entry which is preliminary data.</text>
</comment>
<sequence length="102" mass="11160">MLRLSSGHSVQLRFWAVPNSTILGRLFPAAPRDSLDALSIHEHCIKVSKSLGHYDYIVRSLSDVLAVNVDAKPVPTQKLKKSSNAALYSFGEITISLSHSSL</sequence>
<proteinExistence type="predicted"/>
<gene>
    <name evidence="1" type="primary">jg23828</name>
    <name evidence="1" type="ORF">PAEG_LOCUS883</name>
</gene>
<name>A0A8S4QG28_9NEOP</name>
<dbReference type="Proteomes" id="UP000838756">
    <property type="component" value="Unassembled WGS sequence"/>
</dbReference>
<keyword evidence="2" id="KW-1185">Reference proteome</keyword>
<dbReference type="AlphaFoldDB" id="A0A8S4QG28"/>
<dbReference type="EMBL" id="CAKXAJ010002871">
    <property type="protein sequence ID" value="CAH2208267.1"/>
    <property type="molecule type" value="Genomic_DNA"/>
</dbReference>